<comment type="similarity">
    <text evidence="5">Belongs to the creatininase superfamily.</text>
</comment>
<proteinExistence type="inferred from homology"/>
<dbReference type="Gene3D" id="3.40.50.10310">
    <property type="entry name" value="Creatininase"/>
    <property type="match status" value="1"/>
</dbReference>
<feature type="chain" id="PRO_5016570586" description="Creatininase family protein" evidence="6">
    <location>
        <begin position="20"/>
        <end position="404"/>
    </location>
</feature>
<dbReference type="AlphaFoldDB" id="A0A369I794"/>
<keyword evidence="4" id="KW-0862">Zinc</keyword>
<reference evidence="7 8" key="1">
    <citation type="submission" date="2018-07" db="EMBL/GenBank/DDBJ databases">
        <title>Genome analysis of Runella aurantiaca.</title>
        <authorList>
            <person name="Yang X."/>
        </authorList>
    </citation>
    <scope>NUCLEOTIDE SEQUENCE [LARGE SCALE GENOMIC DNA]</scope>
    <source>
        <strain evidence="7 8">YX9</strain>
    </source>
</reference>
<evidence type="ECO:0000256" key="6">
    <source>
        <dbReference type="SAM" id="SignalP"/>
    </source>
</evidence>
<dbReference type="OrthoDB" id="9801445at2"/>
<dbReference type="GO" id="GO:0009231">
    <property type="term" value="P:riboflavin biosynthetic process"/>
    <property type="evidence" value="ECO:0007669"/>
    <property type="project" value="TreeGrafter"/>
</dbReference>
<dbReference type="Proteomes" id="UP000253141">
    <property type="component" value="Unassembled WGS sequence"/>
</dbReference>
<keyword evidence="6" id="KW-0732">Signal</keyword>
<evidence type="ECO:0000256" key="3">
    <source>
        <dbReference type="ARBA" id="ARBA00022801"/>
    </source>
</evidence>
<evidence type="ECO:0000256" key="2">
    <source>
        <dbReference type="ARBA" id="ARBA00022723"/>
    </source>
</evidence>
<organism evidence="7 8">
    <name type="scientific">Runella aurantiaca</name>
    <dbReference type="NCBI Taxonomy" id="2282308"/>
    <lineage>
        <taxon>Bacteria</taxon>
        <taxon>Pseudomonadati</taxon>
        <taxon>Bacteroidota</taxon>
        <taxon>Cytophagia</taxon>
        <taxon>Cytophagales</taxon>
        <taxon>Spirosomataceae</taxon>
        <taxon>Runella</taxon>
    </lineage>
</organism>
<protein>
    <recommendedName>
        <fullName evidence="9">Creatininase family protein</fullName>
    </recommendedName>
</protein>
<keyword evidence="8" id="KW-1185">Reference proteome</keyword>
<dbReference type="SUPFAM" id="SSF102215">
    <property type="entry name" value="Creatininase"/>
    <property type="match status" value="1"/>
</dbReference>
<evidence type="ECO:0008006" key="9">
    <source>
        <dbReference type="Google" id="ProtNLM"/>
    </source>
</evidence>
<name>A0A369I794_9BACT</name>
<evidence type="ECO:0000256" key="1">
    <source>
        <dbReference type="ARBA" id="ARBA00001947"/>
    </source>
</evidence>
<evidence type="ECO:0000313" key="7">
    <source>
        <dbReference type="EMBL" id="RDB04357.1"/>
    </source>
</evidence>
<dbReference type="PANTHER" id="PTHR35005:SF1">
    <property type="entry name" value="2-AMINO-5-FORMYLAMINO-6-RIBOSYLAMINOPYRIMIDIN-4(3H)-ONE 5'-MONOPHOSPHATE DEFORMYLASE"/>
    <property type="match status" value="1"/>
</dbReference>
<gene>
    <name evidence="7" type="ORF">DVG78_19365</name>
</gene>
<keyword evidence="2" id="KW-0479">Metal-binding</keyword>
<feature type="signal peptide" evidence="6">
    <location>
        <begin position="1"/>
        <end position="19"/>
    </location>
</feature>
<dbReference type="EMBL" id="QPIW01000017">
    <property type="protein sequence ID" value="RDB04357.1"/>
    <property type="molecule type" value="Genomic_DNA"/>
</dbReference>
<accession>A0A369I794</accession>
<dbReference type="Pfam" id="PF02633">
    <property type="entry name" value="Creatininase"/>
    <property type="match status" value="1"/>
</dbReference>
<evidence type="ECO:0000313" key="8">
    <source>
        <dbReference type="Proteomes" id="UP000253141"/>
    </source>
</evidence>
<dbReference type="RefSeq" id="WP_114462689.1">
    <property type="nucleotide sequence ID" value="NZ_QPIW01000017.1"/>
</dbReference>
<comment type="caution">
    <text evidence="7">The sequence shown here is derived from an EMBL/GenBank/DDBJ whole genome shotgun (WGS) entry which is preliminary data.</text>
</comment>
<evidence type="ECO:0000256" key="5">
    <source>
        <dbReference type="ARBA" id="ARBA00024029"/>
    </source>
</evidence>
<dbReference type="InterPro" id="IPR024087">
    <property type="entry name" value="Creatininase-like_sf"/>
</dbReference>
<keyword evidence="3" id="KW-0378">Hydrolase</keyword>
<sequence>MKKYFLCFAVIATVLGVKAQSNAPTTENWYGLVPFIDGFTDEIIVHINITDSKKSVIVDFPLKNIGSIWRHEPLTNLEAQKVKIDKTDLSFMLPETRVDFEGNIHPTQEEIAGLLYIVGRPYKVTLTKEKKTVNNPTYIEPIPGLSEGDLSPDIAMKRTIAAPNTLFIEELNWLEIRDLLKEGKTTVLIPTGGVEMNGKYLASGKHNFVLRVAADSIARRLGNTLIAPIVPFVPEGRHTPPAGHMRYPGTISLTEATYEKLLKEIAQSLKMHGFKTIIFIGDSGGNQWGMYVVAKELRAEWKNENINVLFIPEYYDNYRVAQWLKTQGIQEKDSGTHDSFQYTSQIMALDPALVRANQRIKEGDFSINGVNLQPITKTIEMGKKLAGYQAEVTVAAVRRALEGK</sequence>
<dbReference type="GO" id="GO:0016811">
    <property type="term" value="F:hydrolase activity, acting on carbon-nitrogen (but not peptide) bonds, in linear amides"/>
    <property type="evidence" value="ECO:0007669"/>
    <property type="project" value="TreeGrafter"/>
</dbReference>
<comment type="cofactor">
    <cofactor evidence="1">
        <name>Zn(2+)</name>
        <dbReference type="ChEBI" id="CHEBI:29105"/>
    </cofactor>
</comment>
<dbReference type="InterPro" id="IPR003785">
    <property type="entry name" value="Creatininase/forma_Hydrolase"/>
</dbReference>
<evidence type="ECO:0000256" key="4">
    <source>
        <dbReference type="ARBA" id="ARBA00022833"/>
    </source>
</evidence>
<dbReference type="GO" id="GO:0046872">
    <property type="term" value="F:metal ion binding"/>
    <property type="evidence" value="ECO:0007669"/>
    <property type="project" value="UniProtKB-KW"/>
</dbReference>
<dbReference type="PANTHER" id="PTHR35005">
    <property type="entry name" value="3-DEHYDRO-SCYLLO-INOSOSE HYDROLASE"/>
    <property type="match status" value="1"/>
</dbReference>